<dbReference type="EMBL" id="MIYU01000001">
    <property type="protein sequence ID" value="OIR20281.1"/>
    <property type="molecule type" value="Genomic_DNA"/>
</dbReference>
<dbReference type="Pfam" id="PF04412">
    <property type="entry name" value="AcnX"/>
    <property type="match status" value="1"/>
</dbReference>
<accession>A0A1J5TH30</accession>
<feature type="domain" description="Phosphomevalonate dehydratase large subunit-like" evidence="12">
    <location>
        <begin position="1"/>
        <end position="399"/>
    </location>
</feature>
<evidence type="ECO:0000313" key="13">
    <source>
        <dbReference type="EMBL" id="OIR20281.1"/>
    </source>
</evidence>
<gene>
    <name evidence="13" type="ORF">BEU04_00275</name>
</gene>
<evidence type="ECO:0000256" key="7">
    <source>
        <dbReference type="ARBA" id="ARBA00046333"/>
    </source>
</evidence>
<feature type="domain" description="Phosphomevalonate dehydratase small subunit-like" evidence="11">
    <location>
        <begin position="458"/>
        <end position="535"/>
    </location>
</feature>
<comment type="catalytic activity">
    <reaction evidence="5">
        <text>(R)-5-phosphomevalonate = (2E)-3-methyl-5-phosphooxypent-2-enoate + H2O</text>
        <dbReference type="Rhea" id="RHEA:78975"/>
        <dbReference type="ChEBI" id="CHEBI:15377"/>
        <dbReference type="ChEBI" id="CHEBI:58146"/>
        <dbReference type="ChEBI" id="CHEBI:229665"/>
        <dbReference type="EC" id="4.2.1.182"/>
    </reaction>
    <physiologicalReaction direction="left-to-right" evidence="5">
        <dbReference type="Rhea" id="RHEA:78976"/>
    </physiologicalReaction>
</comment>
<protein>
    <recommendedName>
        <fullName evidence="10">Phosphomevalonate dehydratase large subunit</fullName>
        <ecNumber evidence="9">4.2.1.182</ecNumber>
    </recommendedName>
</protein>
<comment type="pathway">
    <text evidence="1">Isoprenoid biosynthesis; isopentenyl diphosphate biosynthesis via mevalonate pathway.</text>
</comment>
<evidence type="ECO:0000313" key="14">
    <source>
        <dbReference type="Proteomes" id="UP000183815"/>
    </source>
</evidence>
<dbReference type="Proteomes" id="UP000183815">
    <property type="component" value="Unassembled WGS sequence"/>
</dbReference>
<dbReference type="EC" id="4.2.1.182" evidence="9"/>
<dbReference type="InterPro" id="IPR007506">
    <property type="entry name" value="PMDh-L-like_dom"/>
</dbReference>
<comment type="function">
    <text evidence="6">Component of a hydro-lyase that catalyzes the dehydration of mevalonate 5-phosphate (MVA5P) to form trans-anhydromevalonate 5-phosphate (tAHMP). Involved in the archaeal mevalonate (MVA) pathway, which provides fundamental precursors for isoprenoid biosynthesis, such as isopentenyl diphosphate (IPP) and dimethylallyl diphosphate (DMAPP).</text>
</comment>
<evidence type="ECO:0000256" key="4">
    <source>
        <dbReference type="ARBA" id="ARBA00023239"/>
    </source>
</evidence>
<keyword evidence="4" id="KW-0456">Lyase</keyword>
<dbReference type="SUPFAM" id="SSF52016">
    <property type="entry name" value="LeuD/IlvD-like"/>
    <property type="match status" value="1"/>
</dbReference>
<evidence type="ECO:0000256" key="6">
    <source>
        <dbReference type="ARBA" id="ARBA00045299"/>
    </source>
</evidence>
<evidence type="ECO:0000256" key="2">
    <source>
        <dbReference type="ARBA" id="ARBA00023004"/>
    </source>
</evidence>
<dbReference type="Pfam" id="PF01989">
    <property type="entry name" value="AcnX_swivel_put"/>
    <property type="match status" value="1"/>
</dbReference>
<evidence type="ECO:0000256" key="9">
    <source>
        <dbReference type="ARBA" id="ARBA00047176"/>
    </source>
</evidence>
<evidence type="ECO:0000256" key="1">
    <source>
        <dbReference type="ARBA" id="ARBA00005092"/>
    </source>
</evidence>
<dbReference type="PANTHER" id="PTHR36577:SF3">
    <property type="entry name" value="DUF521 DOMAIN PROTEIN (AFU_ORTHOLOGUE AFUA_6G00490)"/>
    <property type="match status" value="1"/>
</dbReference>
<organism evidence="13 14">
    <name type="scientific">Marine Group III euryarchaeote CG-Bathy1</name>
    <dbReference type="NCBI Taxonomy" id="1889001"/>
    <lineage>
        <taxon>Archaea</taxon>
        <taxon>Methanobacteriati</taxon>
        <taxon>Thermoplasmatota</taxon>
        <taxon>Thermoplasmata</taxon>
        <taxon>Candidatus Thermoprofundales</taxon>
    </lineage>
</organism>
<comment type="caution">
    <text evidence="13">The sequence shown here is derived from an EMBL/GenBank/DDBJ whole genome shotgun (WGS) entry which is preliminary data.</text>
</comment>
<evidence type="ECO:0000256" key="8">
    <source>
        <dbReference type="ARBA" id="ARBA00046520"/>
    </source>
</evidence>
<proteinExistence type="inferred from homology"/>
<evidence type="ECO:0000256" key="10">
    <source>
        <dbReference type="ARBA" id="ARBA00047196"/>
    </source>
</evidence>
<reference evidence="13 14" key="1">
    <citation type="submission" date="2016-08" db="EMBL/GenBank/DDBJ databases">
        <title>New Insights into Marine Group III Euryarchaeota, from dark to light.</title>
        <authorList>
            <person name="Haro-Moreno J.M."/>
            <person name="Rodriguez-Valera F."/>
            <person name="Lopez-Garcia P."/>
            <person name="Moreira D."/>
            <person name="Martin-Cuadrado A.B."/>
        </authorList>
    </citation>
    <scope>NUCLEOTIDE SEQUENCE [LARGE SCALE GENOMIC DNA]</scope>
    <source>
        <strain evidence="13">CG-Bathy1</strain>
    </source>
</reference>
<evidence type="ECO:0000256" key="3">
    <source>
        <dbReference type="ARBA" id="ARBA00023229"/>
    </source>
</evidence>
<keyword evidence="3" id="KW-0414">Isoprene biosynthesis</keyword>
<dbReference type="GO" id="GO:0016829">
    <property type="term" value="F:lyase activity"/>
    <property type="evidence" value="ECO:0007669"/>
    <property type="project" value="UniProtKB-KW"/>
</dbReference>
<dbReference type="AlphaFoldDB" id="A0A1J5TH30"/>
<name>A0A1J5TH30_9ARCH</name>
<comment type="subunit">
    <text evidence="8">Heterodimer composed of a large subunit (PMDh-L) and a small subunit (PMDh-S).</text>
</comment>
<dbReference type="Gene3D" id="3.50.30.10">
    <property type="entry name" value="Phosphohistidine domain"/>
    <property type="match status" value="1"/>
</dbReference>
<evidence type="ECO:0000259" key="12">
    <source>
        <dbReference type="Pfam" id="PF04412"/>
    </source>
</evidence>
<evidence type="ECO:0000259" key="11">
    <source>
        <dbReference type="Pfam" id="PF01989"/>
    </source>
</evidence>
<sequence>MELNTEELKILNGEKGRGRQMAMSLLVDLGVAAKASKMISIKSAHVSGVSPLTGGFGLIKFLEDITRDKECKVSVPTTLNAAGCDEDRITEMDIPYENYLKKQKEILECYEKMGIEMTMSCTPYEVEQKIEKGNAAWAESNAICYANSYTKLRTNRESGLSALASAICGKTPEYGLLLDENRNPNFCVDVVCELETPTDYSILGDWIGKNIPPEWDMPYGPIPCICGIKNDIDYYRRKALSAAAANYGSPMLYLNCSKENKASDCCERKIIFSEKELDKRYSELAPKDDVDLVVIGCPQASYEEIQETEKLLRGVEIPDNRLWIFTSRSNYERAYEEGIVERIETSGAMILKNTCPEVVPYNREKVKHILTNSLKAEHYLTSGLNNIPTSVMRLKNCIEVAATPQKKIEENKKSDIKIIEKSSNKKYKKGACKIFGKGLKSQKEWKVEGEAMVTDVPITFLGYVNRETGKIEEEGHPLDGKTITDKILIFPKGSGSSVAPYVLMELFYRGKGPKAIVNSDLDQQMIPACSLLKIPYAHSFNENPCYEINTRDMIKIELKNQNVELEVMERSDI</sequence>
<dbReference type="InterPro" id="IPR002840">
    <property type="entry name" value="PMDh-S-like_dom"/>
</dbReference>
<keyword evidence="2" id="KW-0408">Iron</keyword>
<dbReference type="PANTHER" id="PTHR36577">
    <property type="entry name" value="DUF521 DOMAIN PROTEIN (AFU_ORTHOLOGUE AFUA_6G00490)"/>
    <property type="match status" value="1"/>
</dbReference>
<evidence type="ECO:0000256" key="5">
    <source>
        <dbReference type="ARBA" id="ARBA00045120"/>
    </source>
</evidence>
<comment type="similarity">
    <text evidence="7">Belongs to the AcnX type II large subunit family.</text>
</comment>